<dbReference type="Pfam" id="PF08241">
    <property type="entry name" value="Methyltransf_11"/>
    <property type="match status" value="1"/>
</dbReference>
<dbReference type="InterPro" id="IPR029063">
    <property type="entry name" value="SAM-dependent_MTases_sf"/>
</dbReference>
<dbReference type="GO" id="GO:0008168">
    <property type="term" value="F:methyltransferase activity"/>
    <property type="evidence" value="ECO:0007669"/>
    <property type="project" value="UniProtKB-KW"/>
</dbReference>
<dbReference type="InterPro" id="IPR013216">
    <property type="entry name" value="Methyltransf_11"/>
</dbReference>
<dbReference type="EMBL" id="JABXYK010000001">
    <property type="protein sequence ID" value="NVP53847.1"/>
    <property type="molecule type" value="Genomic_DNA"/>
</dbReference>
<gene>
    <name evidence="2" type="ORF">HV823_01135</name>
</gene>
<dbReference type="CDD" id="cd02440">
    <property type="entry name" value="AdoMet_MTases"/>
    <property type="match status" value="1"/>
</dbReference>
<evidence type="ECO:0000313" key="3">
    <source>
        <dbReference type="Proteomes" id="UP000659172"/>
    </source>
</evidence>
<feature type="domain" description="Methyltransferase type 11" evidence="1">
    <location>
        <begin position="63"/>
        <end position="156"/>
    </location>
</feature>
<keyword evidence="3" id="KW-1185">Reference proteome</keyword>
<keyword evidence="2" id="KW-0489">Methyltransferase</keyword>
<comment type="caution">
    <text evidence="2">The sequence shown here is derived from an EMBL/GenBank/DDBJ whole genome shotgun (WGS) entry which is preliminary data.</text>
</comment>
<dbReference type="GO" id="GO:0032259">
    <property type="term" value="P:methylation"/>
    <property type="evidence" value="ECO:0007669"/>
    <property type="project" value="UniProtKB-KW"/>
</dbReference>
<dbReference type="PANTHER" id="PTHR43464">
    <property type="entry name" value="METHYLTRANSFERASE"/>
    <property type="match status" value="1"/>
</dbReference>
<sequence length="210" mass="22741">MSERESEALGRVYAARTADELSAAYSAWSNVYDQETAVAGYCLPFVIGSWVARHVPADARPLLDAGCGTGLSGPYLQALGYRDIEGLDMSEEMLAIAARRSCYSSLKIGTLGQKLPWPDGHFAAFFCTGVFTEGHAPASALEELVRITRTGGHAIFTVRDVVLEKGGFTRAFEALESVGRWRPVEASAPFRAFAVAEPDVLVRAFVFEVL</sequence>
<dbReference type="RefSeq" id="WP_176947907.1">
    <property type="nucleotide sequence ID" value="NZ_JABXYK010000001.1"/>
</dbReference>
<accession>A0ABX2Q806</accession>
<reference evidence="2 3" key="1">
    <citation type="submission" date="2020-06" db="EMBL/GenBank/DDBJ databases">
        <title>Rhizobium sp.nov. isolated from the tomato plant.</title>
        <authorList>
            <person name="Thin K.K."/>
            <person name="Zhang X."/>
            <person name="He S."/>
        </authorList>
    </citation>
    <scope>NUCLEOTIDE SEQUENCE [LARGE SCALE GENOMIC DNA]</scope>
    <source>
        <strain evidence="2 3">DBTS2</strain>
    </source>
</reference>
<protein>
    <submittedName>
        <fullName evidence="2">Class I SAM-dependent methyltransferase</fullName>
    </submittedName>
</protein>
<keyword evidence="2" id="KW-0808">Transferase</keyword>
<proteinExistence type="predicted"/>
<name>A0ABX2Q806_9HYPH</name>
<dbReference type="SUPFAM" id="SSF53335">
    <property type="entry name" value="S-adenosyl-L-methionine-dependent methyltransferases"/>
    <property type="match status" value="1"/>
</dbReference>
<dbReference type="Proteomes" id="UP000659172">
    <property type="component" value="Unassembled WGS sequence"/>
</dbReference>
<organism evidence="2 3">
    <name type="scientific">Mycoplana rhizolycopersici</name>
    <dbReference type="NCBI Taxonomy" id="2746702"/>
    <lineage>
        <taxon>Bacteria</taxon>
        <taxon>Pseudomonadati</taxon>
        <taxon>Pseudomonadota</taxon>
        <taxon>Alphaproteobacteria</taxon>
        <taxon>Hyphomicrobiales</taxon>
        <taxon>Rhizobiaceae</taxon>
        <taxon>Mycoplana</taxon>
    </lineage>
</organism>
<dbReference type="Gene3D" id="3.40.50.150">
    <property type="entry name" value="Vaccinia Virus protein VP39"/>
    <property type="match status" value="1"/>
</dbReference>
<dbReference type="PANTHER" id="PTHR43464:SF23">
    <property type="entry name" value="JUVENILE HORMONE ACID O-METHYLTRANSFERASE"/>
    <property type="match status" value="1"/>
</dbReference>
<evidence type="ECO:0000259" key="1">
    <source>
        <dbReference type="Pfam" id="PF08241"/>
    </source>
</evidence>
<evidence type="ECO:0000313" key="2">
    <source>
        <dbReference type="EMBL" id="NVP53847.1"/>
    </source>
</evidence>